<evidence type="ECO:0000256" key="3">
    <source>
        <dbReference type="SAM" id="SignalP"/>
    </source>
</evidence>
<feature type="domain" description="Solute-binding protein family 5" evidence="4">
    <location>
        <begin position="104"/>
        <end position="455"/>
    </location>
</feature>
<dbReference type="Pfam" id="PF00496">
    <property type="entry name" value="SBP_bac_5"/>
    <property type="match status" value="1"/>
</dbReference>
<evidence type="ECO:0000256" key="1">
    <source>
        <dbReference type="ARBA" id="ARBA00022729"/>
    </source>
</evidence>
<dbReference type="Proteomes" id="UP000250642">
    <property type="component" value="Unassembled WGS sequence"/>
</dbReference>
<keyword evidence="1 3" id="KW-0732">Signal</keyword>
<organism evidence="5 6">
    <name type="scientific">Paenibacillus taichungensis</name>
    <dbReference type="NCBI Taxonomy" id="484184"/>
    <lineage>
        <taxon>Bacteria</taxon>
        <taxon>Bacillati</taxon>
        <taxon>Bacillota</taxon>
        <taxon>Bacilli</taxon>
        <taxon>Bacillales</taxon>
        <taxon>Paenibacillaceae</taxon>
        <taxon>Paenibacillus</taxon>
    </lineage>
</organism>
<dbReference type="PIRSF" id="PIRSF002741">
    <property type="entry name" value="MppA"/>
    <property type="match status" value="1"/>
</dbReference>
<feature type="chain" id="PRO_5038859084" evidence="3">
    <location>
        <begin position="34"/>
        <end position="543"/>
    </location>
</feature>
<evidence type="ECO:0000259" key="4">
    <source>
        <dbReference type="Pfam" id="PF00496"/>
    </source>
</evidence>
<reference evidence="5 6" key="1">
    <citation type="submission" date="2018-04" db="EMBL/GenBank/DDBJ databases">
        <title>Paenibacillus taichungensis Genome sequencing and assembly.</title>
        <authorList>
            <person name="Xu J."/>
            <person name="Rensing C."/>
            <person name="Mazhar H.S."/>
        </authorList>
    </citation>
    <scope>NUCLEOTIDE SEQUENCE [LARGE SCALE GENOMIC DNA]</scope>
    <source>
        <strain evidence="5 6">NC1</strain>
    </source>
</reference>
<name>A0A329QWN4_9BACL</name>
<evidence type="ECO:0000313" key="6">
    <source>
        <dbReference type="Proteomes" id="UP000250642"/>
    </source>
</evidence>
<feature type="compositionally biased region" description="Low complexity" evidence="2">
    <location>
        <begin position="35"/>
        <end position="57"/>
    </location>
</feature>
<comment type="caution">
    <text evidence="5">The sequence shown here is derived from an EMBL/GenBank/DDBJ whole genome shotgun (WGS) entry which is preliminary data.</text>
</comment>
<dbReference type="SUPFAM" id="SSF53850">
    <property type="entry name" value="Periplasmic binding protein-like II"/>
    <property type="match status" value="1"/>
</dbReference>
<proteinExistence type="predicted"/>
<evidence type="ECO:0000256" key="2">
    <source>
        <dbReference type="SAM" id="MobiDB-lite"/>
    </source>
</evidence>
<dbReference type="InterPro" id="IPR039424">
    <property type="entry name" value="SBP_5"/>
</dbReference>
<evidence type="ECO:0000313" key="5">
    <source>
        <dbReference type="EMBL" id="RAW16581.1"/>
    </source>
</evidence>
<dbReference type="GO" id="GO:0042597">
    <property type="term" value="C:periplasmic space"/>
    <property type="evidence" value="ECO:0007669"/>
    <property type="project" value="UniProtKB-ARBA"/>
</dbReference>
<dbReference type="EMBL" id="QEVW01000005">
    <property type="protein sequence ID" value="RAW16581.1"/>
    <property type="molecule type" value="Genomic_DNA"/>
</dbReference>
<dbReference type="InterPro" id="IPR000914">
    <property type="entry name" value="SBP_5_dom"/>
</dbReference>
<feature type="region of interest" description="Disordered" evidence="2">
    <location>
        <begin position="35"/>
        <end position="67"/>
    </location>
</feature>
<dbReference type="GO" id="GO:0015833">
    <property type="term" value="P:peptide transport"/>
    <property type="evidence" value="ECO:0007669"/>
    <property type="project" value="TreeGrafter"/>
</dbReference>
<feature type="signal peptide" evidence="3">
    <location>
        <begin position="1"/>
        <end position="33"/>
    </location>
</feature>
<dbReference type="Gene3D" id="3.90.76.10">
    <property type="entry name" value="Dipeptide-binding Protein, Domain 1"/>
    <property type="match status" value="1"/>
</dbReference>
<dbReference type="PANTHER" id="PTHR30290">
    <property type="entry name" value="PERIPLASMIC BINDING COMPONENT OF ABC TRANSPORTER"/>
    <property type="match status" value="1"/>
</dbReference>
<dbReference type="Gene3D" id="3.40.190.10">
    <property type="entry name" value="Periplasmic binding protein-like II"/>
    <property type="match status" value="1"/>
</dbReference>
<dbReference type="PANTHER" id="PTHR30290:SF38">
    <property type="entry name" value="D,D-DIPEPTIDE-BINDING PERIPLASMIC PROTEIN DDPA-RELATED"/>
    <property type="match status" value="1"/>
</dbReference>
<gene>
    <name evidence="5" type="ORF">DC345_05575</name>
</gene>
<protein>
    <submittedName>
        <fullName evidence="5">ABC transporter substrate-binding protein</fullName>
    </submittedName>
</protein>
<dbReference type="InterPro" id="IPR030678">
    <property type="entry name" value="Peptide/Ni-bd"/>
</dbReference>
<dbReference type="CDD" id="cd08502">
    <property type="entry name" value="PBP2_NikA_DppA_OppA_like_16"/>
    <property type="match status" value="1"/>
</dbReference>
<dbReference type="GO" id="GO:0043190">
    <property type="term" value="C:ATP-binding cassette (ABC) transporter complex"/>
    <property type="evidence" value="ECO:0007669"/>
    <property type="project" value="InterPro"/>
</dbReference>
<dbReference type="AlphaFoldDB" id="A0A329QWN4"/>
<accession>A0A329QWN4</accession>
<dbReference type="PROSITE" id="PS51257">
    <property type="entry name" value="PROKAR_LIPOPROTEIN"/>
    <property type="match status" value="1"/>
</dbReference>
<dbReference type="Gene3D" id="3.10.105.10">
    <property type="entry name" value="Dipeptide-binding Protein, Domain 3"/>
    <property type="match status" value="1"/>
</dbReference>
<dbReference type="GO" id="GO:1904680">
    <property type="term" value="F:peptide transmembrane transporter activity"/>
    <property type="evidence" value="ECO:0007669"/>
    <property type="project" value="TreeGrafter"/>
</dbReference>
<sequence length="543" mass="60595">MHESERGYMMRKHTKPALMMILAFLLLAGCASSGEGQQSTQASSSTGESSSQQTSAEGKTGGTLNIGYPTQPVTLDAHVSSNTAVKDISREIYEQLVTLDKDAQVIPLLAESYEISDDKLSYTFHLRQDVKFHNGKELQAEDVVASLNRWIKLSSHGKANFVGAEAKETDPYTVVLQLKTPFLLTLQLLADPIPAAAIYPKEVVDEADDKGIKSFIGTGPFQLEEWKQDQYIHLKKYDDYSARTEPSDGAGGKKEALVDDLYFRFVTDESTRLAGITSGEYDIALNISVDNEQQIADNPDLQTFLSPGGMIGYFYNSNDGLFKNVKLRQAVNAIQNVDDILTSAFRDPQFYVKTSSLVLPEYPNWYSEAGKESYSQANADKAKQLLQEAGYNGEEIKIFTTRDYVDQYNVAVVLQQELESIGIRVKLDVYDWPTLQEKLGTGTEWDIYPMSYAFRPTFYQYAFWGGGAGLLKSEKMSELLQGIRTSDSVEAARPLIDELQQFVWTEVPFSQIGHTKQVTALSKNISGFQNILGPIFWNTTNNK</sequence>